<dbReference type="Gene3D" id="3.20.20.100">
    <property type="entry name" value="NADP-dependent oxidoreductase domain"/>
    <property type="match status" value="1"/>
</dbReference>
<dbReference type="GeneID" id="106122748"/>
<protein>
    <submittedName>
        <fullName evidence="4">MATH and LRR domain-containing protein PFE0570w-like</fullName>
    </submittedName>
</protein>
<dbReference type="PROSITE" id="PS00798">
    <property type="entry name" value="ALDOKETO_REDUCTASE_1"/>
    <property type="match status" value="1"/>
</dbReference>
<evidence type="ECO:0000259" key="3">
    <source>
        <dbReference type="Pfam" id="PF00248"/>
    </source>
</evidence>
<feature type="compositionally biased region" description="Polar residues" evidence="2">
    <location>
        <begin position="51"/>
        <end position="61"/>
    </location>
</feature>
<evidence type="ECO:0000313" key="4">
    <source>
        <dbReference type="RefSeq" id="XP_013174289.1"/>
    </source>
</evidence>
<feature type="region of interest" description="Disordered" evidence="2">
    <location>
        <begin position="169"/>
        <end position="214"/>
    </location>
</feature>
<feature type="compositionally biased region" description="Polar residues" evidence="2">
    <location>
        <begin position="669"/>
        <end position="679"/>
    </location>
</feature>
<feature type="compositionally biased region" description="Basic and acidic residues" evidence="2">
    <location>
        <begin position="682"/>
        <end position="698"/>
    </location>
</feature>
<sequence>MQDIGHSSLLKFFVKNTMSEKNIESNVPGEHNIREVNEEFKEKQTNDDKAQTSSIDKQNDSLSIGNTSEIATADFTLSPVITVTKNEATFTKGDLKLQKVTVTEDISHISTNNEGENTLNRRLTYEMHTSITQPKSTNDGPKEDKTPDSNRLKSKIPMSRLRQAVNKVKNDIKEKKRLEKEKQIASSSRKSSIPRLKDSKIPSTKDTIKKEETTVRADEEFDRIFQELNPIEDASMEFSFEEIMHAYEDNKITQTDTDKRQSMIPLLKRKSEHEIEIPKTKEKQTLKKSNSVDTKINTTLNQGITGRIVSEQTKNTEIYKIEKETNKITNNNTIVFKNQTSLSNIDVQNQIKSNQFKETIKIATPVFDIQTTGSTNEVEDLTQDITITKNLNFDKETVSKIYKIDFTENNFDSLDMTILNEYNESKNITKENSQTLKSTKTFERANYEENLNIESISEIKAKQTTENNNLSKLTFEQSLKTKETSENIEIGRESLVQQVSLEKNEITETKAMNINTKTSTIFVEETNNYVTAEISNQSAKINERHEKQELHDTKTIEFETNQSIVREMSLEENKTINNLTLESTKSLKTDKENSTKQTLLEKSNIETNNVGTLRQVSLEDDALKSKTKIINSETLIQKTSERNERENLHKVMDKIENFEYKTSTSNSLSIPSIKSLETNESSDEKQNEILDKTSFKDSNENSNIEMSIECLKNKRSKSTKLEELSRRYENIEFDIVKKVEANKNIENKTTIDSNKNYTATTNMRIIEEIRNKNDQSSNKDNIKSNKSVTVSANKHKEETVNTQHSTISTEYLNTKSNQLTMINTNITASNKLNKTDLLSNSAGASTQSGSWLPTQEIANVACLAPSPASPSLVDPADPALRRLASGTLADRWIDGQSGFKTETNNIKDIRKSLTNLNVKNTEEINTIYSDVFTKMNSQNKHTFGMIKDVKEINSKTDKNENNIPEIDTAMEEDIPILKGKVNRVIRRISSIDNSKSVEKSSNDLPKKKSVLSKIQMFERGEPDEVYPKTRITKLDSKTTRIPNPIRQTSIELRRPKIVKEIYKETIESKTKLIENTSKEMQEETSNIEFEDERHSYNNTKLNDESYKYCQTDNKLLKTNFKVKDFTTDVSNSVESQSLSNSKAHSFVKQNISQILHKDIETHKSVSNTYTKIYTNNKLEKSLITKEYESNNTNKNETNDINNDNLIYKENKAKSLEYITQNSTMISYDRLQSDIKDGRTVFDTRRTTSVAELEIGGVVKGRVHEMITRINSMEILTQGKKDVQKEQPRKSSVSEKIALFEGKLPPVKMEKRKETYRMKNETEVSVEKTEEEYTKKIIELKHVKNNYECLNTEYLELRDNSEMPVIALGTALLDKRLIRHVVEAAIDMGYRAIDTAFIYGNEKEIGEAINNKINDGTVKREDLYIISKLWSTYHRKDLVEKACRQSLNNMGLEYFDLYLIHNPMSLLEGSDPLPKIANVLQYSVHDYMDAWQGIEDLIVKGLVRRGGVSNFNSEQVHRIMEKGRIKPVVNQVECHPYLSQERLGGFCDAYGMRLSCYGVLGSKGTPAEHKSDLPPVIDDPLVLVMSAGLGVTPGQMLIAYQLHNSRSVVIKATSAAHLYDNLKAQFISLEDSHLTALKSLNKNKRTYYLKGLGETHKNYPFYIAF</sequence>
<evidence type="ECO:0000256" key="2">
    <source>
        <dbReference type="SAM" id="MobiDB-lite"/>
    </source>
</evidence>
<keyword evidence="1" id="KW-0175">Coiled coil</keyword>
<feature type="coiled-coil region" evidence="1">
    <location>
        <begin position="1325"/>
        <end position="1359"/>
    </location>
</feature>
<dbReference type="Pfam" id="PF00248">
    <property type="entry name" value="Aldo_ket_red"/>
    <property type="match status" value="1"/>
</dbReference>
<accession>A0AAJ6ZK65</accession>
<feature type="region of interest" description="Disordered" evidence="2">
    <location>
        <begin position="669"/>
        <end position="698"/>
    </location>
</feature>
<evidence type="ECO:0000256" key="1">
    <source>
        <dbReference type="SAM" id="Coils"/>
    </source>
</evidence>
<dbReference type="InterPro" id="IPR036812">
    <property type="entry name" value="NAD(P)_OxRdtase_dom_sf"/>
</dbReference>
<proteinExistence type="predicted"/>
<dbReference type="InterPro" id="IPR020471">
    <property type="entry name" value="AKR"/>
</dbReference>
<feature type="domain" description="NADP-dependent oxidoreductase" evidence="3">
    <location>
        <begin position="1376"/>
        <end position="1640"/>
    </location>
</feature>
<dbReference type="InterPro" id="IPR023210">
    <property type="entry name" value="NADP_OxRdtase_dom"/>
</dbReference>
<dbReference type="GO" id="GO:0016491">
    <property type="term" value="F:oxidoreductase activity"/>
    <property type="evidence" value="ECO:0007669"/>
    <property type="project" value="InterPro"/>
</dbReference>
<dbReference type="RefSeq" id="XP_013174289.1">
    <property type="nucleotide sequence ID" value="XM_013318835.1"/>
</dbReference>
<dbReference type="InterPro" id="IPR018170">
    <property type="entry name" value="Aldo/ket_reductase_CS"/>
</dbReference>
<feature type="region of interest" description="Disordered" evidence="2">
    <location>
        <begin position="40"/>
        <end position="61"/>
    </location>
</feature>
<feature type="compositionally biased region" description="Basic and acidic residues" evidence="2">
    <location>
        <begin position="140"/>
        <end position="151"/>
    </location>
</feature>
<dbReference type="PANTHER" id="PTHR11732">
    <property type="entry name" value="ALDO/KETO REDUCTASE"/>
    <property type="match status" value="1"/>
</dbReference>
<reference evidence="4" key="1">
    <citation type="submission" date="2025-08" db="UniProtKB">
        <authorList>
            <consortium name="RefSeq"/>
        </authorList>
    </citation>
    <scope>IDENTIFICATION</scope>
</reference>
<feature type="compositionally biased region" description="Basic and acidic residues" evidence="2">
    <location>
        <begin position="40"/>
        <end position="50"/>
    </location>
</feature>
<organism evidence="4">
    <name type="scientific">Papilio xuthus</name>
    <name type="common">Asian swallowtail butterfly</name>
    <dbReference type="NCBI Taxonomy" id="66420"/>
    <lineage>
        <taxon>Eukaryota</taxon>
        <taxon>Metazoa</taxon>
        <taxon>Ecdysozoa</taxon>
        <taxon>Arthropoda</taxon>
        <taxon>Hexapoda</taxon>
        <taxon>Insecta</taxon>
        <taxon>Pterygota</taxon>
        <taxon>Neoptera</taxon>
        <taxon>Endopterygota</taxon>
        <taxon>Lepidoptera</taxon>
        <taxon>Glossata</taxon>
        <taxon>Ditrysia</taxon>
        <taxon>Papilionoidea</taxon>
        <taxon>Papilionidae</taxon>
        <taxon>Papilioninae</taxon>
        <taxon>Papilio</taxon>
    </lineage>
</organism>
<dbReference type="Proteomes" id="UP000694872">
    <property type="component" value="Unplaced"/>
</dbReference>
<name>A0AAJ6ZK65_PAPXU</name>
<dbReference type="SUPFAM" id="SSF51430">
    <property type="entry name" value="NAD(P)-linked oxidoreductase"/>
    <property type="match status" value="1"/>
</dbReference>
<feature type="region of interest" description="Disordered" evidence="2">
    <location>
        <begin position="131"/>
        <end position="153"/>
    </location>
</feature>
<dbReference type="KEGG" id="pxu:106122748"/>
<dbReference type="PRINTS" id="PR00069">
    <property type="entry name" value="ALDKETRDTASE"/>
</dbReference>
<gene>
    <name evidence="4" type="primary">LOC106122748</name>
</gene>
<feature type="compositionally biased region" description="Basic and acidic residues" evidence="2">
    <location>
        <begin position="169"/>
        <end position="183"/>
    </location>
</feature>
<feature type="coiled-coil region" evidence="1">
    <location>
        <begin position="1066"/>
        <end position="1093"/>
    </location>
</feature>